<evidence type="ECO:0000313" key="7">
    <source>
        <dbReference type="EMBL" id="MBO2457504.1"/>
    </source>
</evidence>
<dbReference type="SUPFAM" id="SSF48498">
    <property type="entry name" value="Tetracyclin repressor-like, C-terminal domain"/>
    <property type="match status" value="1"/>
</dbReference>
<sequence>MAKVDPEQRRADVVEAVWRVVRRDGLSAASVRNVAQEAGLSMGSLRHYFASQAELLSFTLRAVIERIEARIAALPSEPDPRRRAERVLLELLPLDPERAAENEVWLAFTARAQVDPELRTVHDQGYDVLRGGCRRLVDGLAGEVVGLDVELETDRLHALLDGLAVHIAMRPDALTPDKARLIVARHLDELTRHAR</sequence>
<evidence type="ECO:0000256" key="1">
    <source>
        <dbReference type="ARBA" id="ARBA00022491"/>
    </source>
</evidence>
<evidence type="ECO:0000256" key="2">
    <source>
        <dbReference type="ARBA" id="ARBA00023015"/>
    </source>
</evidence>
<reference evidence="7 8" key="1">
    <citation type="submission" date="2021-03" db="EMBL/GenBank/DDBJ databases">
        <title>Actinomadura violae sp. nov., isolated from lichen in Thailand.</title>
        <authorList>
            <person name="Kanchanasin P."/>
            <person name="Saeng-In P."/>
            <person name="Phongsopitanun W."/>
            <person name="Yuki M."/>
            <person name="Kudo T."/>
            <person name="Ohkuma M."/>
            <person name="Tanasupawat S."/>
        </authorList>
    </citation>
    <scope>NUCLEOTIDE SEQUENCE [LARGE SCALE GENOMIC DNA]</scope>
    <source>
        <strain evidence="7 8">LCR2-06</strain>
    </source>
</reference>
<dbReference type="Pfam" id="PF00440">
    <property type="entry name" value="TetR_N"/>
    <property type="match status" value="1"/>
</dbReference>
<dbReference type="Proteomes" id="UP000680206">
    <property type="component" value="Unassembled WGS sequence"/>
</dbReference>
<evidence type="ECO:0000313" key="8">
    <source>
        <dbReference type="Proteomes" id="UP000680206"/>
    </source>
</evidence>
<dbReference type="PANTHER" id="PTHR30055:SF234">
    <property type="entry name" value="HTH-TYPE TRANSCRIPTIONAL REGULATOR BETI"/>
    <property type="match status" value="1"/>
</dbReference>
<dbReference type="EMBL" id="JAGEPF010000005">
    <property type="protein sequence ID" value="MBO2457504.1"/>
    <property type="molecule type" value="Genomic_DNA"/>
</dbReference>
<gene>
    <name evidence="7" type="ORF">J4709_07960</name>
</gene>
<organism evidence="7 8">
    <name type="scientific">Actinomadura violacea</name>
    <dbReference type="NCBI Taxonomy" id="2819934"/>
    <lineage>
        <taxon>Bacteria</taxon>
        <taxon>Bacillati</taxon>
        <taxon>Actinomycetota</taxon>
        <taxon>Actinomycetes</taxon>
        <taxon>Streptosporangiales</taxon>
        <taxon>Thermomonosporaceae</taxon>
        <taxon>Actinomadura</taxon>
    </lineage>
</organism>
<keyword evidence="8" id="KW-1185">Reference proteome</keyword>
<protein>
    <submittedName>
        <fullName evidence="7">TetR family transcriptional regulator C-terminal domain-containing protein</fullName>
    </submittedName>
</protein>
<keyword evidence="4" id="KW-0804">Transcription</keyword>
<name>A0ABS3RL93_9ACTN</name>
<keyword evidence="2" id="KW-0805">Transcription regulation</keyword>
<dbReference type="RefSeq" id="WP_208238641.1">
    <property type="nucleotide sequence ID" value="NZ_JAGEPF010000005.1"/>
</dbReference>
<dbReference type="SUPFAM" id="SSF46689">
    <property type="entry name" value="Homeodomain-like"/>
    <property type="match status" value="1"/>
</dbReference>
<accession>A0ABS3RL93</accession>
<dbReference type="PROSITE" id="PS50977">
    <property type="entry name" value="HTH_TETR_2"/>
    <property type="match status" value="1"/>
</dbReference>
<evidence type="ECO:0000256" key="5">
    <source>
        <dbReference type="PROSITE-ProRule" id="PRU00335"/>
    </source>
</evidence>
<evidence type="ECO:0000259" key="6">
    <source>
        <dbReference type="PROSITE" id="PS50977"/>
    </source>
</evidence>
<feature type="domain" description="HTH tetR-type" evidence="6">
    <location>
        <begin position="7"/>
        <end position="67"/>
    </location>
</feature>
<dbReference type="InterPro" id="IPR023772">
    <property type="entry name" value="DNA-bd_HTH_TetR-type_CS"/>
</dbReference>
<dbReference type="InterPro" id="IPR009057">
    <property type="entry name" value="Homeodomain-like_sf"/>
</dbReference>
<dbReference type="Pfam" id="PF13977">
    <property type="entry name" value="TetR_C_6"/>
    <property type="match status" value="1"/>
</dbReference>
<evidence type="ECO:0000256" key="3">
    <source>
        <dbReference type="ARBA" id="ARBA00023125"/>
    </source>
</evidence>
<keyword evidence="3 5" id="KW-0238">DNA-binding</keyword>
<feature type="DNA-binding region" description="H-T-H motif" evidence="5">
    <location>
        <begin position="30"/>
        <end position="49"/>
    </location>
</feature>
<comment type="caution">
    <text evidence="7">The sequence shown here is derived from an EMBL/GenBank/DDBJ whole genome shotgun (WGS) entry which is preliminary data.</text>
</comment>
<keyword evidence="1" id="KW-0678">Repressor</keyword>
<evidence type="ECO:0000256" key="4">
    <source>
        <dbReference type="ARBA" id="ARBA00023163"/>
    </source>
</evidence>
<dbReference type="InterPro" id="IPR001647">
    <property type="entry name" value="HTH_TetR"/>
</dbReference>
<dbReference type="InterPro" id="IPR039538">
    <property type="entry name" value="BetI_C"/>
</dbReference>
<dbReference type="PROSITE" id="PS01081">
    <property type="entry name" value="HTH_TETR_1"/>
    <property type="match status" value="1"/>
</dbReference>
<dbReference type="Gene3D" id="1.10.357.10">
    <property type="entry name" value="Tetracycline Repressor, domain 2"/>
    <property type="match status" value="1"/>
</dbReference>
<dbReference type="InterPro" id="IPR036271">
    <property type="entry name" value="Tet_transcr_reg_TetR-rel_C_sf"/>
</dbReference>
<dbReference type="InterPro" id="IPR050109">
    <property type="entry name" value="HTH-type_TetR-like_transc_reg"/>
</dbReference>
<dbReference type="PANTHER" id="PTHR30055">
    <property type="entry name" value="HTH-TYPE TRANSCRIPTIONAL REGULATOR RUTR"/>
    <property type="match status" value="1"/>
</dbReference>
<proteinExistence type="predicted"/>